<feature type="transmembrane region" description="Helical" evidence="1">
    <location>
        <begin position="30"/>
        <end position="49"/>
    </location>
</feature>
<dbReference type="EMBL" id="JBHUIY010000052">
    <property type="protein sequence ID" value="MFD2235543.1"/>
    <property type="molecule type" value="Genomic_DNA"/>
</dbReference>
<accession>A0ABW5CHR3</accession>
<evidence type="ECO:0000313" key="3">
    <source>
        <dbReference type="Proteomes" id="UP001597296"/>
    </source>
</evidence>
<keyword evidence="3" id="KW-1185">Reference proteome</keyword>
<proteinExistence type="predicted"/>
<dbReference type="Proteomes" id="UP001597296">
    <property type="component" value="Unassembled WGS sequence"/>
</dbReference>
<reference evidence="3" key="1">
    <citation type="journal article" date="2019" name="Int. J. Syst. Evol. Microbiol.">
        <title>The Global Catalogue of Microorganisms (GCM) 10K type strain sequencing project: providing services to taxonomists for standard genome sequencing and annotation.</title>
        <authorList>
            <consortium name="The Broad Institute Genomics Platform"/>
            <consortium name="The Broad Institute Genome Sequencing Center for Infectious Disease"/>
            <person name="Wu L."/>
            <person name="Ma J."/>
        </authorList>
    </citation>
    <scope>NUCLEOTIDE SEQUENCE [LARGE SCALE GENOMIC DNA]</scope>
    <source>
        <strain evidence="3">KCTC 15012</strain>
    </source>
</reference>
<protein>
    <recommendedName>
        <fullName evidence="4">PEP-CTERM protein-sorting domain-containing protein</fullName>
    </recommendedName>
</protein>
<keyword evidence="1" id="KW-0472">Membrane</keyword>
<comment type="caution">
    <text evidence="2">The sequence shown here is derived from an EMBL/GenBank/DDBJ whole genome shotgun (WGS) entry which is preliminary data.</text>
</comment>
<keyword evidence="1" id="KW-0812">Transmembrane</keyword>
<organism evidence="2 3">
    <name type="scientific">Phaeospirillum tilakii</name>
    <dbReference type="NCBI Taxonomy" id="741673"/>
    <lineage>
        <taxon>Bacteria</taxon>
        <taxon>Pseudomonadati</taxon>
        <taxon>Pseudomonadota</taxon>
        <taxon>Alphaproteobacteria</taxon>
        <taxon>Rhodospirillales</taxon>
        <taxon>Rhodospirillaceae</taxon>
        <taxon>Phaeospirillum</taxon>
    </lineage>
</organism>
<dbReference type="RefSeq" id="WP_377318821.1">
    <property type="nucleotide sequence ID" value="NZ_JBHUIY010000052.1"/>
</dbReference>
<evidence type="ECO:0008006" key="4">
    <source>
        <dbReference type="Google" id="ProtNLM"/>
    </source>
</evidence>
<keyword evidence="1" id="KW-1133">Transmembrane helix</keyword>
<gene>
    <name evidence="2" type="ORF">ACFSNB_17210</name>
</gene>
<evidence type="ECO:0000313" key="2">
    <source>
        <dbReference type="EMBL" id="MFD2235543.1"/>
    </source>
</evidence>
<name>A0ABW5CHR3_9PROT</name>
<evidence type="ECO:0000256" key="1">
    <source>
        <dbReference type="SAM" id="Phobius"/>
    </source>
</evidence>
<sequence length="55" mass="5556">MDAYLFAGALLAIALVVGRAAPSATKAAPARVAGIIALLGAIIALVQFGHDWLKP</sequence>